<proteinExistence type="predicted"/>
<reference evidence="3" key="1">
    <citation type="journal article" date="2018" name="Nat. Microbiol.">
        <title>Leveraging single-cell genomics to expand the fungal tree of life.</title>
        <authorList>
            <person name="Ahrendt S.R."/>
            <person name="Quandt C.A."/>
            <person name="Ciobanu D."/>
            <person name="Clum A."/>
            <person name="Salamov A."/>
            <person name="Andreopoulos B."/>
            <person name="Cheng J.F."/>
            <person name="Woyke T."/>
            <person name="Pelin A."/>
            <person name="Henrissat B."/>
            <person name="Reynolds N.K."/>
            <person name="Benny G.L."/>
            <person name="Smith M.E."/>
            <person name="James T.Y."/>
            <person name="Grigoriev I.V."/>
        </authorList>
    </citation>
    <scope>NUCLEOTIDE SEQUENCE [LARGE SCALE GENOMIC DNA]</scope>
    <source>
        <strain evidence="3">Benny S71-1</strain>
    </source>
</reference>
<dbReference type="InterPro" id="IPR029058">
    <property type="entry name" value="AB_hydrolase_fold"/>
</dbReference>
<evidence type="ECO:0000259" key="1">
    <source>
        <dbReference type="Pfam" id="PF12697"/>
    </source>
</evidence>
<keyword evidence="3" id="KW-1185">Reference proteome</keyword>
<dbReference type="EMBL" id="KZ990320">
    <property type="protein sequence ID" value="RKP24297.1"/>
    <property type="molecule type" value="Genomic_DNA"/>
</dbReference>
<dbReference type="PANTHER" id="PTHR37471">
    <property type="entry name" value="UNNAMED PRODUCT"/>
    <property type="match status" value="1"/>
</dbReference>
<accession>A0A4P9YWA3</accession>
<dbReference type="Proteomes" id="UP000278143">
    <property type="component" value="Unassembled WGS sequence"/>
</dbReference>
<dbReference type="PANTHER" id="PTHR37471:SF1">
    <property type="entry name" value="AB HYDROLASE-1 DOMAIN-CONTAINING PROTEIN"/>
    <property type="match status" value="1"/>
</dbReference>
<evidence type="ECO:0000313" key="3">
    <source>
        <dbReference type="Proteomes" id="UP000278143"/>
    </source>
</evidence>
<dbReference type="SUPFAM" id="SSF53474">
    <property type="entry name" value="alpha/beta-Hydrolases"/>
    <property type="match status" value="1"/>
</dbReference>
<dbReference type="Gene3D" id="3.40.50.1820">
    <property type="entry name" value="alpha/beta hydrolase"/>
    <property type="match status" value="1"/>
</dbReference>
<name>A0A4P9YWA3_9FUNG</name>
<dbReference type="OrthoDB" id="6431331at2759"/>
<gene>
    <name evidence="2" type="ORF">SYNPS1DRAFT_17418</name>
</gene>
<protein>
    <recommendedName>
        <fullName evidence="1">AB hydrolase-1 domain-containing protein</fullName>
    </recommendedName>
</protein>
<evidence type="ECO:0000313" key="2">
    <source>
        <dbReference type="EMBL" id="RKP24297.1"/>
    </source>
</evidence>
<dbReference type="Pfam" id="PF12697">
    <property type="entry name" value="Abhydrolase_6"/>
    <property type="match status" value="1"/>
</dbReference>
<dbReference type="AlphaFoldDB" id="A0A4P9YWA3"/>
<sequence length="297" mass="34022">MLDYIEETGRFKFRDGYNPDIVALRLNLDPVKAVHRPWLFYFRAFLRGPQVTYWYRPGRQATTGEQEMLPIVITHGIGIGMVSYLKFIWHVFHVTRGDAPIYLVELPHVSMRFHGRAPTVPETVRELDAALVEHGHSRAVFVGHSLGSTVVAGMCRHARKRVAAAVLIDPICFLLHLPAVAHGFVRRRPTRANERFIAFFASRELFISRFISRSFHWYHSCMWADDLPPDATVFLSRDDLLVPSAEVGAYLKRHQVQHHMMPLDHAQFMLNAHWETKVVRTIADYAANHSTTSVSSS</sequence>
<dbReference type="InterPro" id="IPR000073">
    <property type="entry name" value="AB_hydrolase_1"/>
</dbReference>
<organism evidence="2 3">
    <name type="scientific">Syncephalis pseudoplumigaleata</name>
    <dbReference type="NCBI Taxonomy" id="1712513"/>
    <lineage>
        <taxon>Eukaryota</taxon>
        <taxon>Fungi</taxon>
        <taxon>Fungi incertae sedis</taxon>
        <taxon>Zoopagomycota</taxon>
        <taxon>Zoopagomycotina</taxon>
        <taxon>Zoopagomycetes</taxon>
        <taxon>Zoopagales</taxon>
        <taxon>Piptocephalidaceae</taxon>
        <taxon>Syncephalis</taxon>
    </lineage>
</organism>
<feature type="domain" description="AB hydrolase-1" evidence="1">
    <location>
        <begin position="71"/>
        <end position="256"/>
    </location>
</feature>